<reference evidence="2 3" key="1">
    <citation type="submission" date="2018-03" db="EMBL/GenBank/DDBJ databases">
        <title>The Complete Genome of Celeribacter baekdonensis strain LH4, a Thiosulfate-Oxidizing Alphaproteobacterium Isolated from Gulf of Mexico Continental Slope Sediments.</title>
        <authorList>
            <person name="Flood B.E."/>
            <person name="Bailey J.V."/>
            <person name="Leprich D."/>
        </authorList>
    </citation>
    <scope>NUCLEOTIDE SEQUENCE [LARGE SCALE GENOMIC DNA]</scope>
    <source>
        <strain evidence="2 3">LH4</strain>
        <plasmid evidence="3">Plasmid pcblh4a</plasmid>
    </source>
</reference>
<dbReference type="Proteomes" id="UP000241447">
    <property type="component" value="Plasmid pCBLh4a"/>
</dbReference>
<dbReference type="Gene3D" id="3.40.1570.10">
    <property type="entry name" value="HemS/ChuS/ChuX like domains"/>
    <property type="match status" value="2"/>
</dbReference>
<dbReference type="OrthoDB" id="316630at2"/>
<dbReference type="GO" id="GO:0006826">
    <property type="term" value="P:iron ion transport"/>
    <property type="evidence" value="ECO:0007669"/>
    <property type="project" value="InterPro"/>
</dbReference>
<name>A0A2R4LYD4_9RHOB</name>
<protein>
    <submittedName>
        <fullName evidence="2">Hemin-degrading factor</fullName>
    </submittedName>
</protein>
<keyword evidence="2" id="KW-0614">Plasmid</keyword>
<dbReference type="EMBL" id="CP028472">
    <property type="protein sequence ID" value="AVW89903.1"/>
    <property type="molecule type" value="Genomic_DNA"/>
</dbReference>
<organism evidence="2 3">
    <name type="scientific">Celeribacter baekdonensis</name>
    <dbReference type="NCBI Taxonomy" id="875171"/>
    <lineage>
        <taxon>Bacteria</taxon>
        <taxon>Pseudomonadati</taxon>
        <taxon>Pseudomonadota</taxon>
        <taxon>Alphaproteobacteria</taxon>
        <taxon>Rhodobacterales</taxon>
        <taxon>Roseobacteraceae</taxon>
        <taxon>Celeribacter</taxon>
    </lineage>
</organism>
<dbReference type="Pfam" id="PF05171">
    <property type="entry name" value="HemS"/>
    <property type="match status" value="2"/>
</dbReference>
<gene>
    <name evidence="2" type="ORF">DA792_01585</name>
</gene>
<accession>A0A2R4LYD4</accession>
<feature type="domain" description="Haemin-degrading HemS/ChuX" evidence="1">
    <location>
        <begin position="30"/>
        <end position="161"/>
    </location>
</feature>
<dbReference type="RefSeq" id="WP_107717807.1">
    <property type="nucleotide sequence ID" value="NZ_CP028472.1"/>
</dbReference>
<dbReference type="SUPFAM" id="SSF144064">
    <property type="entry name" value="Heme iron utilization protein-like"/>
    <property type="match status" value="1"/>
</dbReference>
<sequence length="353" mass="38830">MTQHLTPSDIRNAKADATNIRDRDLAEKLGISEAQLVAAFTGTHGAHRVTRIAPHPDDVIPRVTELGEVMALTRNASCVHERVGTFLEYRAGPHASMVLGPDIDTRIFPKHWAFGFAVEVPTETGSRKSLQFFDHAGDALQKIYLRDSSNHAAWGPLVSDLAIADQSDTLPVAPRAPVQGATMNMDKRDVLLSEWAKMSDTHQFNRITSKLGMNRLGAYRAALGTAWVRPVASDRVEPFLNAVSKAGQKVILFVGNPGNIQIHWGKLETIKVMGPWLNVLDPMFNLHLRADHVAEVYVVEKPTKRGPAISLEAFDDKGNLIFQCFGQRDGDTDDLATWHGILAALPTREEALA</sequence>
<evidence type="ECO:0000313" key="2">
    <source>
        <dbReference type="EMBL" id="AVW89903.1"/>
    </source>
</evidence>
<dbReference type="CDD" id="cd16830">
    <property type="entry name" value="HemS-like_N"/>
    <property type="match status" value="1"/>
</dbReference>
<dbReference type="KEGG" id="cbak:DA792_01585"/>
<dbReference type="CDD" id="cd16831">
    <property type="entry name" value="HemS-like_C"/>
    <property type="match status" value="1"/>
</dbReference>
<evidence type="ECO:0000313" key="3">
    <source>
        <dbReference type="Proteomes" id="UP000241447"/>
    </source>
</evidence>
<dbReference type="InterPro" id="IPR007845">
    <property type="entry name" value="HemS/ChuX_dom"/>
</dbReference>
<dbReference type="InterPro" id="IPR053733">
    <property type="entry name" value="Heme_Transport_Util_sf"/>
</dbReference>
<feature type="domain" description="Haemin-degrading HemS/ChuX" evidence="1">
    <location>
        <begin position="212"/>
        <end position="345"/>
    </location>
</feature>
<proteinExistence type="predicted"/>
<evidence type="ECO:0000259" key="1">
    <source>
        <dbReference type="Pfam" id="PF05171"/>
    </source>
</evidence>
<dbReference type="AlphaFoldDB" id="A0A2R4LYD4"/>
<geneLocation type="plasmid" evidence="3">
    <name>pcblh4a</name>
</geneLocation>